<keyword evidence="4 9" id="KW-0863">Zinc-finger</keyword>
<dbReference type="InterPro" id="IPR040138">
    <property type="entry name" value="MIER/MTA"/>
</dbReference>
<feature type="compositionally biased region" description="Low complexity" evidence="10">
    <location>
        <begin position="28"/>
        <end position="71"/>
    </location>
</feature>
<feature type="compositionally biased region" description="Low complexity" evidence="10">
    <location>
        <begin position="1"/>
        <end position="17"/>
    </location>
</feature>
<feature type="domain" description="ELM2" evidence="13">
    <location>
        <begin position="601"/>
        <end position="712"/>
    </location>
</feature>
<dbReference type="Gene3D" id="2.30.30.490">
    <property type="match status" value="1"/>
</dbReference>
<dbReference type="InterPro" id="IPR017884">
    <property type="entry name" value="SANT_dom"/>
</dbReference>
<feature type="compositionally biased region" description="Polar residues" evidence="10">
    <location>
        <begin position="72"/>
        <end position="99"/>
    </location>
</feature>
<dbReference type="InterPro" id="IPR043151">
    <property type="entry name" value="BAH_sf"/>
</dbReference>
<dbReference type="Pfam" id="PF17226">
    <property type="entry name" value="MTA_R1"/>
    <property type="match status" value="1"/>
</dbReference>
<name>A0AAE1KPZ2_PETCI</name>
<dbReference type="SUPFAM" id="SSF46689">
    <property type="entry name" value="Homeodomain-like"/>
    <property type="match status" value="1"/>
</dbReference>
<dbReference type="GO" id="GO:0003682">
    <property type="term" value="F:chromatin binding"/>
    <property type="evidence" value="ECO:0007669"/>
    <property type="project" value="InterPro"/>
</dbReference>
<dbReference type="PROSITE" id="PS51156">
    <property type="entry name" value="ELM2"/>
    <property type="match status" value="1"/>
</dbReference>
<feature type="domain" description="C2H2-type" evidence="11">
    <location>
        <begin position="895"/>
        <end position="920"/>
    </location>
</feature>
<dbReference type="GO" id="GO:0043565">
    <property type="term" value="F:sequence-specific DNA binding"/>
    <property type="evidence" value="ECO:0007669"/>
    <property type="project" value="InterPro"/>
</dbReference>
<evidence type="ECO:0000256" key="9">
    <source>
        <dbReference type="PROSITE-ProRule" id="PRU00042"/>
    </source>
</evidence>
<dbReference type="PANTHER" id="PTHR10865:SF29">
    <property type="entry name" value="METASTASIS ASSOCIATED 1-LIKE, ISOFORM D"/>
    <property type="match status" value="1"/>
</dbReference>
<feature type="domain" description="SANT" evidence="14">
    <location>
        <begin position="719"/>
        <end position="771"/>
    </location>
</feature>
<evidence type="ECO:0000259" key="11">
    <source>
        <dbReference type="PROSITE" id="PS50157"/>
    </source>
</evidence>
<comment type="subcellular location">
    <subcellularLocation>
        <location evidence="1">Nucleus</location>
    </subcellularLocation>
</comment>
<dbReference type="InterPro" id="IPR000949">
    <property type="entry name" value="ELM2_dom"/>
</dbReference>
<evidence type="ECO:0000256" key="4">
    <source>
        <dbReference type="ARBA" id="ARBA00022771"/>
    </source>
</evidence>
<evidence type="ECO:0000256" key="5">
    <source>
        <dbReference type="ARBA" id="ARBA00022833"/>
    </source>
</evidence>
<dbReference type="InterPro" id="IPR001025">
    <property type="entry name" value="BAH_dom"/>
</dbReference>
<reference evidence="15" key="1">
    <citation type="submission" date="2023-10" db="EMBL/GenBank/DDBJ databases">
        <title>Genome assemblies of two species of porcelain crab, Petrolisthes cinctipes and Petrolisthes manimaculis (Anomura: Porcellanidae).</title>
        <authorList>
            <person name="Angst P."/>
        </authorList>
    </citation>
    <scope>NUCLEOTIDE SEQUENCE</scope>
    <source>
        <strain evidence="15">PB745_01</strain>
        <tissue evidence="15">Gill</tissue>
    </source>
</reference>
<dbReference type="Gene3D" id="4.10.1240.50">
    <property type="match status" value="1"/>
</dbReference>
<feature type="region of interest" description="Disordered" evidence="10">
    <location>
        <begin position="1"/>
        <end position="218"/>
    </location>
</feature>
<dbReference type="PROSITE" id="PS50157">
    <property type="entry name" value="ZINC_FINGER_C2H2_2"/>
    <property type="match status" value="1"/>
</dbReference>
<dbReference type="GO" id="GO:0016581">
    <property type="term" value="C:NuRD complex"/>
    <property type="evidence" value="ECO:0007669"/>
    <property type="project" value="TreeGrafter"/>
</dbReference>
<feature type="domain" description="BAH" evidence="12">
    <location>
        <begin position="428"/>
        <end position="600"/>
    </location>
</feature>
<dbReference type="CDD" id="cd00202">
    <property type="entry name" value="ZnF_GATA"/>
    <property type="match status" value="1"/>
</dbReference>
<dbReference type="PROSITE" id="PS51038">
    <property type="entry name" value="BAH"/>
    <property type="match status" value="1"/>
</dbReference>
<evidence type="ECO:0000256" key="7">
    <source>
        <dbReference type="ARBA" id="ARBA00023242"/>
    </source>
</evidence>
<feature type="compositionally biased region" description="Low complexity" evidence="10">
    <location>
        <begin position="190"/>
        <end position="206"/>
    </location>
</feature>
<sequence>MSPHSPLVPSHPHSSLVTSHPHSSLVTSHPHSSYPHSSLVTSHPHSSLVPSHPHSYPHSSLVPSHPHSSLVTSHPHSSLVTSHPHSSLVTSHPHSSLVTSHPHSSLVPSHPHSSLVPSHPHSSLVPSHPHSSLVPSHPHSSLVPSHPHSSLVPSHPHSSLVPSHPHSSLVTSHPHSSLVTSHPHSSLVTSHPHSSLVPSHPHSSLVTSHPHSSLVTSHPHSSLVTSSSLLPCHLTSSLLPCYLPSSLLPCPLPSSLLSSHLTSSLLPCHLPSSLLSSHLTSSLLPYLITNTSLPTLITSVSTLTTSVSTLITSVSTLTTSVSTLTTSVSTLTTSVSTLTTSLPTLTTSLPTLTTSLPTLTTSLPTLTTSLPTLTTSLSTLTTSLSTLTTTHTPPVSTLTSSLPTLTTSLPTLTTSLSTLTTAHTPPVSTLTTLLPTLTSSLPTLTSSLPTLTTSVPTLTTSVLTLTSSLHLSGALDEEESDGEGSSTGGEGSGGASGVGTGTGTGTGSGSAVIATASVSGPMVVSTCGETLNPQERHQLRHRELFLSRQIETLPATHIRGKCTVTLLNETELLLAYLNKDDTFFYSLVYDPQQKTLLADKGEIRVGSRYQADITSILKEGEGDGRNLEELESLVWTPSHGLTDRQIDQFLVMSRSVGTFARALDCSSSVKQPSLHMSAAAASRDVTLFHAMDTLHKHNYDISKALCSLIPATGPVLCRDEMEEWSASEANLFEEALEKYGKDFNDIRQDFLPWKTLKNIIEYYYMWKTTDRYVQQKRVKAVEAESKLKQVYIPNYNKPNPAALTNGKTTTTTTPTTPASSTAAMVNGADISLSGKACESCHATSSSQWYAWGPSHLQCRLCNSCWQYWKKFGGLKLPSRIGKEEERLHSGGSRSQRCNVGGCGREYKTRSQLVRHAATAHGVALRPGSPRPIMKTRAAIMVHTSIPHRIMRRLCQHIVQPRKAARNPTFPINAANIRQESLARMGGKTFDDFAYLVRRGPGRRRGRVSLVSVRLGQAATACPAWMLPTESALLPKQPHIAFPKPPKGPDGSLIYTPVPNKELPVVNNASPTLLKRRAYEEINGMDEGELEEGLPPAKRQKEAGDLESLHLNQLGVVPPPGLTVTPVGINGGPCLPPPPPGAPTPPLTLPGHPTPTTPSRAKIATVSRVGGRPRIISWMDAPDDVYFYATDTTKKLRKSLSTNDLKRAARRPWKRIQENESSPPMPTPITTPVSHLALDQLLCLASWLAPNALQQTPAHVEFWQVLNLGGGVY</sequence>
<evidence type="ECO:0000259" key="14">
    <source>
        <dbReference type="PROSITE" id="PS51293"/>
    </source>
</evidence>
<evidence type="ECO:0000313" key="16">
    <source>
        <dbReference type="Proteomes" id="UP001286313"/>
    </source>
</evidence>
<dbReference type="EMBL" id="JAWQEG010001478">
    <property type="protein sequence ID" value="KAK3879217.1"/>
    <property type="molecule type" value="Genomic_DNA"/>
</dbReference>
<feature type="region of interest" description="Disordered" evidence="10">
    <location>
        <begin position="1207"/>
        <end position="1229"/>
    </location>
</feature>
<dbReference type="Pfam" id="PF00249">
    <property type="entry name" value="Myb_DNA-binding"/>
    <property type="match status" value="1"/>
</dbReference>
<dbReference type="SMART" id="SM00717">
    <property type="entry name" value="SANT"/>
    <property type="match status" value="1"/>
</dbReference>
<feature type="compositionally biased region" description="Polar residues" evidence="10">
    <location>
        <begin position="18"/>
        <end position="27"/>
    </location>
</feature>
<evidence type="ECO:0000256" key="10">
    <source>
        <dbReference type="SAM" id="MobiDB-lite"/>
    </source>
</evidence>
<feature type="compositionally biased region" description="Low complexity" evidence="10">
    <location>
        <begin position="100"/>
        <end position="170"/>
    </location>
</feature>
<dbReference type="Gene3D" id="1.20.5.340">
    <property type="match status" value="1"/>
</dbReference>
<evidence type="ECO:0000256" key="1">
    <source>
        <dbReference type="ARBA" id="ARBA00004123"/>
    </source>
</evidence>
<protein>
    <recommendedName>
        <fullName evidence="17">Metastasis-associated protein MTA1</fullName>
    </recommendedName>
</protein>
<dbReference type="GO" id="GO:0042826">
    <property type="term" value="F:histone deacetylase binding"/>
    <property type="evidence" value="ECO:0007669"/>
    <property type="project" value="TreeGrafter"/>
</dbReference>
<keyword evidence="2" id="KW-0597">Phosphoprotein</keyword>
<dbReference type="FunFam" id="1.10.10.60:FF:000012">
    <property type="entry name" value="Metastasis-associated 1 family, member 3"/>
    <property type="match status" value="1"/>
</dbReference>
<feature type="region of interest" description="Disordered" evidence="10">
    <location>
        <begin position="473"/>
        <end position="507"/>
    </location>
</feature>
<dbReference type="CDD" id="cd11661">
    <property type="entry name" value="SANT_MTA3_like"/>
    <property type="match status" value="1"/>
</dbReference>
<dbReference type="InterPro" id="IPR000679">
    <property type="entry name" value="Znf_GATA"/>
</dbReference>
<evidence type="ECO:0000259" key="13">
    <source>
        <dbReference type="PROSITE" id="PS51156"/>
    </source>
</evidence>
<gene>
    <name evidence="15" type="ORF">Pcinc_016211</name>
</gene>
<dbReference type="GO" id="GO:0003714">
    <property type="term" value="F:transcription corepressor activity"/>
    <property type="evidence" value="ECO:0007669"/>
    <property type="project" value="TreeGrafter"/>
</dbReference>
<evidence type="ECO:0000256" key="6">
    <source>
        <dbReference type="ARBA" id="ARBA00023125"/>
    </source>
</evidence>
<keyword evidence="16" id="KW-1185">Reference proteome</keyword>
<keyword evidence="5" id="KW-0862">Zinc</keyword>
<feature type="compositionally biased region" description="Pro residues" evidence="10">
    <location>
        <begin position="1135"/>
        <end position="1155"/>
    </location>
</feature>
<comment type="caution">
    <text evidence="15">The sequence shown here is derived from an EMBL/GenBank/DDBJ whole genome shotgun (WGS) entry which is preliminary data.</text>
</comment>
<accession>A0AAE1KPZ2</accession>
<dbReference type="GO" id="GO:0003713">
    <property type="term" value="F:transcription coactivator activity"/>
    <property type="evidence" value="ECO:0007669"/>
    <property type="project" value="TreeGrafter"/>
</dbReference>
<dbReference type="Gene3D" id="1.10.10.60">
    <property type="entry name" value="Homeodomain-like"/>
    <property type="match status" value="1"/>
</dbReference>
<evidence type="ECO:0000256" key="2">
    <source>
        <dbReference type="ARBA" id="ARBA00022553"/>
    </source>
</evidence>
<dbReference type="GO" id="GO:0008270">
    <property type="term" value="F:zinc ion binding"/>
    <property type="evidence" value="ECO:0007669"/>
    <property type="project" value="UniProtKB-KW"/>
</dbReference>
<evidence type="ECO:0000313" key="15">
    <source>
        <dbReference type="EMBL" id="KAK3879217.1"/>
    </source>
</evidence>
<dbReference type="Pfam" id="PF01426">
    <property type="entry name" value="BAH"/>
    <property type="match status" value="1"/>
</dbReference>
<feature type="region of interest" description="Disordered" evidence="10">
    <location>
        <begin position="1135"/>
        <end position="1158"/>
    </location>
</feature>
<dbReference type="PANTHER" id="PTHR10865">
    <property type="entry name" value="METASTASIS-ASSOCIATED PROTEIN AND MESODERM INDUCTION EARLY RESPONSE PROTEIN"/>
    <property type="match status" value="1"/>
</dbReference>
<keyword evidence="6" id="KW-0238">DNA-binding</keyword>
<evidence type="ECO:0000256" key="8">
    <source>
        <dbReference type="ARBA" id="ARBA00093454"/>
    </source>
</evidence>
<evidence type="ECO:0008006" key="17">
    <source>
        <dbReference type="Google" id="ProtNLM"/>
    </source>
</evidence>
<dbReference type="InterPro" id="IPR009057">
    <property type="entry name" value="Homeodomain-like_sf"/>
</dbReference>
<dbReference type="InterPro" id="IPR035170">
    <property type="entry name" value="MTA1_R1"/>
</dbReference>
<dbReference type="FunFam" id="4.10.1240.50:FF:000001">
    <property type="entry name" value="Metastasis-associated 1 family, member 3"/>
    <property type="match status" value="1"/>
</dbReference>
<dbReference type="GO" id="GO:0000122">
    <property type="term" value="P:negative regulation of transcription by RNA polymerase II"/>
    <property type="evidence" value="ECO:0007669"/>
    <property type="project" value="TreeGrafter"/>
</dbReference>
<dbReference type="InterPro" id="IPR001005">
    <property type="entry name" value="SANT/Myb"/>
</dbReference>
<comment type="similarity">
    <text evidence="8">Belongs to the metastasis-associated protein family.</text>
</comment>
<dbReference type="SMART" id="SM00401">
    <property type="entry name" value="ZnF_GATA"/>
    <property type="match status" value="1"/>
</dbReference>
<feature type="compositionally biased region" description="Gly residues" evidence="10">
    <location>
        <begin position="485"/>
        <end position="507"/>
    </location>
</feature>
<dbReference type="PROSITE" id="PS00028">
    <property type="entry name" value="ZINC_FINGER_C2H2_1"/>
    <property type="match status" value="1"/>
</dbReference>
<dbReference type="Pfam" id="PF01448">
    <property type="entry name" value="ELM2"/>
    <property type="match status" value="1"/>
</dbReference>
<feature type="compositionally biased region" description="Polar residues" evidence="10">
    <location>
        <begin position="171"/>
        <end position="189"/>
    </location>
</feature>
<evidence type="ECO:0000256" key="3">
    <source>
        <dbReference type="ARBA" id="ARBA00022723"/>
    </source>
</evidence>
<organism evidence="15 16">
    <name type="scientific">Petrolisthes cinctipes</name>
    <name type="common">Flat porcelain crab</name>
    <dbReference type="NCBI Taxonomy" id="88211"/>
    <lineage>
        <taxon>Eukaryota</taxon>
        <taxon>Metazoa</taxon>
        <taxon>Ecdysozoa</taxon>
        <taxon>Arthropoda</taxon>
        <taxon>Crustacea</taxon>
        <taxon>Multicrustacea</taxon>
        <taxon>Malacostraca</taxon>
        <taxon>Eumalacostraca</taxon>
        <taxon>Eucarida</taxon>
        <taxon>Decapoda</taxon>
        <taxon>Pleocyemata</taxon>
        <taxon>Anomura</taxon>
        <taxon>Galatheoidea</taxon>
        <taxon>Porcellanidae</taxon>
        <taxon>Petrolisthes</taxon>
    </lineage>
</organism>
<proteinExistence type="inferred from homology"/>
<dbReference type="Proteomes" id="UP001286313">
    <property type="component" value="Unassembled WGS sequence"/>
</dbReference>
<evidence type="ECO:0000259" key="12">
    <source>
        <dbReference type="PROSITE" id="PS51038"/>
    </source>
</evidence>
<dbReference type="AlphaFoldDB" id="A0AAE1KPZ2"/>
<dbReference type="SMART" id="SM01189">
    <property type="entry name" value="ELM2"/>
    <property type="match status" value="1"/>
</dbReference>
<dbReference type="PROSITE" id="PS51293">
    <property type="entry name" value="SANT"/>
    <property type="match status" value="1"/>
</dbReference>
<dbReference type="InterPro" id="IPR013087">
    <property type="entry name" value="Znf_C2H2_type"/>
</dbReference>
<keyword evidence="7" id="KW-0539">Nucleus</keyword>
<keyword evidence="3" id="KW-0479">Metal-binding</keyword>